<dbReference type="InterPro" id="IPR027417">
    <property type="entry name" value="P-loop_NTPase"/>
</dbReference>
<gene>
    <name evidence="2" type="ORF">MB27_05615</name>
</gene>
<feature type="domain" description="Phosphoribulokinase/uridine kinase" evidence="1">
    <location>
        <begin position="22"/>
        <end position="165"/>
    </location>
</feature>
<dbReference type="eggNOG" id="COG0572">
    <property type="taxonomic scope" value="Bacteria"/>
</dbReference>
<dbReference type="STRING" id="1869.MB27_05615"/>
<dbReference type="Gene3D" id="3.40.50.300">
    <property type="entry name" value="P-loop containing nucleotide triphosphate hydrolases"/>
    <property type="match status" value="1"/>
</dbReference>
<dbReference type="EMBL" id="JRTT01000005">
    <property type="protein sequence ID" value="KHD78316.1"/>
    <property type="molecule type" value="Genomic_DNA"/>
</dbReference>
<keyword evidence="3" id="KW-1185">Reference proteome</keyword>
<accession>A0A0A6USC6</accession>
<dbReference type="GO" id="GO:0005524">
    <property type="term" value="F:ATP binding"/>
    <property type="evidence" value="ECO:0007669"/>
    <property type="project" value="InterPro"/>
</dbReference>
<dbReference type="PANTHER" id="PTHR10285">
    <property type="entry name" value="URIDINE KINASE"/>
    <property type="match status" value="1"/>
</dbReference>
<dbReference type="Proteomes" id="UP000054537">
    <property type="component" value="Unassembled WGS sequence"/>
</dbReference>
<sequence>MSAALAHVAARILALGDTGPRIAVDGVDGSGKTTFADRLAERVRSLGRPVVRISLDDFHHVRAIRHRRGRDSPDGFWLDSYDYERFHRDVLAPFAPGGSRRYRPAAHDLTTDAVLDPEPRTAEPTAVLLVDGLFLHRPELVTAWDLSVFLDVPFEVTALRMSLRDGTPPDPDHPGMRRYVAGQRIYFRACSPQSQATILIDNQDFTTPRIIRG</sequence>
<proteinExistence type="predicted"/>
<dbReference type="OrthoDB" id="572586at2"/>
<dbReference type="RefSeq" id="WP_043522992.1">
    <property type="nucleotide sequence ID" value="NZ_BAABKU010000002.1"/>
</dbReference>
<organism evidence="2 3">
    <name type="scientific">Actinoplanes utahensis</name>
    <dbReference type="NCBI Taxonomy" id="1869"/>
    <lineage>
        <taxon>Bacteria</taxon>
        <taxon>Bacillati</taxon>
        <taxon>Actinomycetota</taxon>
        <taxon>Actinomycetes</taxon>
        <taxon>Micromonosporales</taxon>
        <taxon>Micromonosporaceae</taxon>
        <taxon>Actinoplanes</taxon>
    </lineage>
</organism>
<dbReference type="GO" id="GO:0016301">
    <property type="term" value="F:kinase activity"/>
    <property type="evidence" value="ECO:0007669"/>
    <property type="project" value="UniProtKB-KW"/>
</dbReference>
<dbReference type="InterPro" id="IPR006083">
    <property type="entry name" value="PRK/URK"/>
</dbReference>
<evidence type="ECO:0000313" key="2">
    <source>
        <dbReference type="EMBL" id="KHD78316.1"/>
    </source>
</evidence>
<protein>
    <submittedName>
        <fullName evidence="2">Uridine kinase</fullName>
    </submittedName>
</protein>
<dbReference type="SUPFAM" id="SSF52540">
    <property type="entry name" value="P-loop containing nucleoside triphosphate hydrolases"/>
    <property type="match status" value="1"/>
</dbReference>
<name>A0A0A6USC6_ACTUT</name>
<comment type="caution">
    <text evidence="2">The sequence shown here is derived from an EMBL/GenBank/DDBJ whole genome shotgun (WGS) entry which is preliminary data.</text>
</comment>
<dbReference type="AlphaFoldDB" id="A0A0A6USC6"/>
<evidence type="ECO:0000259" key="1">
    <source>
        <dbReference type="Pfam" id="PF00485"/>
    </source>
</evidence>
<reference evidence="2 3" key="1">
    <citation type="submission" date="2014-10" db="EMBL/GenBank/DDBJ databases">
        <title>Draft genome sequence of Actinoplanes utahensis NRRL 12052.</title>
        <authorList>
            <person name="Velasco-Bucheli B."/>
            <person name="del Cerro C."/>
            <person name="Hormigo D."/>
            <person name="Garcia J.L."/>
            <person name="Acebal C."/>
            <person name="Arroyo M."/>
            <person name="de la Mata I."/>
        </authorList>
    </citation>
    <scope>NUCLEOTIDE SEQUENCE [LARGE SCALE GENOMIC DNA]</scope>
    <source>
        <strain evidence="2 3">NRRL 12052</strain>
    </source>
</reference>
<dbReference type="Pfam" id="PF00485">
    <property type="entry name" value="PRK"/>
    <property type="match status" value="1"/>
</dbReference>
<evidence type="ECO:0000313" key="3">
    <source>
        <dbReference type="Proteomes" id="UP000054537"/>
    </source>
</evidence>
<keyword evidence="2" id="KW-0808">Transferase</keyword>
<keyword evidence="2" id="KW-0418">Kinase</keyword>